<dbReference type="RefSeq" id="XP_018286692.1">
    <property type="nucleotide sequence ID" value="XM_018434113.1"/>
</dbReference>
<dbReference type="GO" id="GO:0044615">
    <property type="term" value="C:nuclear pore nuclear basket"/>
    <property type="evidence" value="ECO:0007669"/>
    <property type="project" value="TreeGrafter"/>
</dbReference>
<protein>
    <recommendedName>
        <fullName evidence="9">RRM Nup35-type domain-containing protein</fullName>
    </recommendedName>
</protein>
<dbReference type="EMBL" id="KV440994">
    <property type="protein sequence ID" value="OAD68652.1"/>
    <property type="molecule type" value="Genomic_DNA"/>
</dbReference>
<dbReference type="GO" id="GO:0051028">
    <property type="term" value="P:mRNA transport"/>
    <property type="evidence" value="ECO:0007669"/>
    <property type="project" value="UniProtKB-UniRule"/>
</dbReference>
<organism evidence="10 11">
    <name type="scientific">Phycomyces blakesleeanus (strain ATCC 8743b / DSM 1359 / FGSC 10004 / NBRC 33097 / NRRL 1555)</name>
    <dbReference type="NCBI Taxonomy" id="763407"/>
    <lineage>
        <taxon>Eukaryota</taxon>
        <taxon>Fungi</taxon>
        <taxon>Fungi incertae sedis</taxon>
        <taxon>Mucoromycota</taxon>
        <taxon>Mucoromycotina</taxon>
        <taxon>Mucoromycetes</taxon>
        <taxon>Mucorales</taxon>
        <taxon>Phycomycetaceae</taxon>
        <taxon>Phycomyces</taxon>
    </lineage>
</organism>
<dbReference type="InterPro" id="IPR012677">
    <property type="entry name" value="Nucleotide-bd_a/b_plait_sf"/>
</dbReference>
<evidence type="ECO:0000256" key="3">
    <source>
        <dbReference type="ARBA" id="ARBA00022816"/>
    </source>
</evidence>
<dbReference type="Gene3D" id="3.30.70.330">
    <property type="match status" value="1"/>
</dbReference>
<evidence type="ECO:0000313" key="10">
    <source>
        <dbReference type="EMBL" id="OAD68652.1"/>
    </source>
</evidence>
<name>A0A162THM1_PHYB8</name>
<dbReference type="OrthoDB" id="3365060at2759"/>
<dbReference type="GO" id="GO:0003676">
    <property type="term" value="F:nucleic acid binding"/>
    <property type="evidence" value="ECO:0007669"/>
    <property type="project" value="InterPro"/>
</dbReference>
<dbReference type="Pfam" id="PF05172">
    <property type="entry name" value="RRM_Nup35"/>
    <property type="match status" value="1"/>
</dbReference>
<evidence type="ECO:0000256" key="6">
    <source>
        <dbReference type="ARBA" id="ARBA00023132"/>
    </source>
</evidence>
<keyword evidence="4" id="KW-0653">Protein transport</keyword>
<evidence type="ECO:0000256" key="5">
    <source>
        <dbReference type="ARBA" id="ARBA00023010"/>
    </source>
</evidence>
<keyword evidence="7 8" id="KW-0539">Nucleus</keyword>
<dbReference type="InterPro" id="IPR007846">
    <property type="entry name" value="RRM_NUP35_dom"/>
</dbReference>
<evidence type="ECO:0000256" key="8">
    <source>
        <dbReference type="PROSITE-ProRule" id="PRU00804"/>
    </source>
</evidence>
<sequence length="144" mass="15873">MSDKSSVKTRDPTLVKVYGYPKDLYSKVLNEFLKCGEVESHSQEGSVLFIRYKTSEAASQALRHHGDIMFDSCVIGAVPAEQAIDTKETEIEQPTTNQVAETTVTEPKVIETIDNSISSNVSHSGIQIHPPGPIEKAKDLLLTW</sequence>
<dbReference type="GO" id="GO:0006999">
    <property type="term" value="P:nuclear pore organization"/>
    <property type="evidence" value="ECO:0007669"/>
    <property type="project" value="TreeGrafter"/>
</dbReference>
<keyword evidence="2 8" id="KW-0813">Transport</keyword>
<dbReference type="Proteomes" id="UP000077315">
    <property type="component" value="Unassembled WGS sequence"/>
</dbReference>
<evidence type="ECO:0000256" key="2">
    <source>
        <dbReference type="ARBA" id="ARBA00022448"/>
    </source>
</evidence>
<dbReference type="InParanoid" id="A0A162THM1"/>
<gene>
    <name evidence="10" type="ORF">PHYBLDRAFT_160080</name>
</gene>
<comment type="subcellular location">
    <subcellularLocation>
        <location evidence="1">Nucleus</location>
        <location evidence="1">Nuclear pore complex</location>
    </subcellularLocation>
</comment>
<evidence type="ECO:0000259" key="9">
    <source>
        <dbReference type="PROSITE" id="PS51472"/>
    </source>
</evidence>
<dbReference type="GO" id="GO:0005543">
    <property type="term" value="F:phospholipid binding"/>
    <property type="evidence" value="ECO:0007669"/>
    <property type="project" value="TreeGrafter"/>
</dbReference>
<keyword evidence="6 8" id="KW-0906">Nuclear pore complex</keyword>
<dbReference type="VEuPathDB" id="FungiDB:PHYBLDRAFT_160080"/>
<evidence type="ECO:0000256" key="7">
    <source>
        <dbReference type="ARBA" id="ARBA00023242"/>
    </source>
</evidence>
<accession>A0A162THM1</accession>
<dbReference type="GO" id="GO:0017056">
    <property type="term" value="F:structural constituent of nuclear pore"/>
    <property type="evidence" value="ECO:0007669"/>
    <property type="project" value="TreeGrafter"/>
</dbReference>
<dbReference type="SUPFAM" id="SSF54928">
    <property type="entry name" value="RNA-binding domain, RBD"/>
    <property type="match status" value="1"/>
</dbReference>
<evidence type="ECO:0000313" key="11">
    <source>
        <dbReference type="Proteomes" id="UP000077315"/>
    </source>
</evidence>
<dbReference type="PANTHER" id="PTHR21527:SF6">
    <property type="entry name" value="NUCLEOPORIN NUP35"/>
    <property type="match status" value="1"/>
</dbReference>
<dbReference type="GO" id="GO:0006607">
    <property type="term" value="P:NLS-bearing protein import into nucleus"/>
    <property type="evidence" value="ECO:0007669"/>
    <property type="project" value="TreeGrafter"/>
</dbReference>
<dbReference type="GO" id="GO:0044613">
    <property type="term" value="C:nuclear pore central transport channel"/>
    <property type="evidence" value="ECO:0007669"/>
    <property type="project" value="TreeGrafter"/>
</dbReference>
<dbReference type="PROSITE" id="PS51472">
    <property type="entry name" value="RRM_NUP35"/>
    <property type="match status" value="1"/>
</dbReference>
<dbReference type="InterPro" id="IPR035979">
    <property type="entry name" value="RBD_domain_sf"/>
</dbReference>
<keyword evidence="11" id="KW-1185">Reference proteome</keyword>
<reference evidence="11" key="1">
    <citation type="submission" date="2015-06" db="EMBL/GenBank/DDBJ databases">
        <title>Expansion of signal transduction pathways in fungi by whole-genome duplication.</title>
        <authorList>
            <consortium name="DOE Joint Genome Institute"/>
            <person name="Corrochano L.M."/>
            <person name="Kuo A."/>
            <person name="Marcet-Houben M."/>
            <person name="Polaino S."/>
            <person name="Salamov A."/>
            <person name="Villalobos J.M."/>
            <person name="Alvarez M.I."/>
            <person name="Avalos J."/>
            <person name="Benito E.P."/>
            <person name="Benoit I."/>
            <person name="Burger G."/>
            <person name="Camino L.P."/>
            <person name="Canovas D."/>
            <person name="Cerda-Olmedo E."/>
            <person name="Cheng J.-F."/>
            <person name="Dominguez A."/>
            <person name="Elias M."/>
            <person name="Eslava A.P."/>
            <person name="Glaser F."/>
            <person name="Grimwood J."/>
            <person name="Gutierrez G."/>
            <person name="Heitman J."/>
            <person name="Henrissat B."/>
            <person name="Iturriaga E.A."/>
            <person name="Lang B.F."/>
            <person name="Lavin J.L."/>
            <person name="Lee S."/>
            <person name="Li W."/>
            <person name="Lindquist E."/>
            <person name="Lopez-Garcia S."/>
            <person name="Luque E.M."/>
            <person name="Marcos A.T."/>
            <person name="Martin J."/>
            <person name="McCluskey K."/>
            <person name="Medina H.R."/>
            <person name="Miralles-Duran A."/>
            <person name="Miyazaki A."/>
            <person name="Munoz-Torres E."/>
            <person name="Oguiza J.A."/>
            <person name="Ohm R."/>
            <person name="Olmedo M."/>
            <person name="Orejas M."/>
            <person name="Ortiz-Castellanos L."/>
            <person name="Pisabarro A.G."/>
            <person name="Rodriguez-Romero J."/>
            <person name="Ruiz-Herrera J."/>
            <person name="Ruiz-Vazquez R."/>
            <person name="Sanz C."/>
            <person name="Schackwitz W."/>
            <person name="Schmutz J."/>
            <person name="Shahriari M."/>
            <person name="Shelest E."/>
            <person name="Silva-Franco F."/>
            <person name="Soanes D."/>
            <person name="Syed K."/>
            <person name="Tagua V.G."/>
            <person name="Talbot N.J."/>
            <person name="Thon M."/>
            <person name="De vries R.P."/>
            <person name="Wiebenga A."/>
            <person name="Yadav J.S."/>
            <person name="Braun E.L."/>
            <person name="Baker S."/>
            <person name="Garre V."/>
            <person name="Horwitz B."/>
            <person name="Torres-Martinez S."/>
            <person name="Idnurm A."/>
            <person name="Herrera-Estrella A."/>
            <person name="Gabaldon T."/>
            <person name="Grigoriev I.V."/>
        </authorList>
    </citation>
    <scope>NUCLEOTIDE SEQUENCE [LARGE SCALE GENOMIC DNA]</scope>
    <source>
        <strain evidence="11">NRRL 1555(-)</strain>
    </source>
</reference>
<keyword evidence="3 8" id="KW-0509">mRNA transport</keyword>
<keyword evidence="5" id="KW-0811">Translocation</keyword>
<evidence type="ECO:0000256" key="4">
    <source>
        <dbReference type="ARBA" id="ARBA00022927"/>
    </source>
</evidence>
<feature type="domain" description="RRM Nup35-type" evidence="9">
    <location>
        <begin position="9"/>
        <end position="87"/>
    </location>
</feature>
<evidence type="ECO:0000256" key="1">
    <source>
        <dbReference type="ARBA" id="ARBA00004567"/>
    </source>
</evidence>
<proteinExistence type="predicted"/>
<dbReference type="GeneID" id="28995019"/>
<dbReference type="PANTHER" id="PTHR21527">
    <property type="entry name" value="NUCLEOPORIN NUP35"/>
    <property type="match status" value="1"/>
</dbReference>
<dbReference type="AlphaFoldDB" id="A0A162THM1"/>